<dbReference type="InterPro" id="IPR036460">
    <property type="entry name" value="Cu_amine_oxidase_C_sf"/>
</dbReference>
<accession>A0ABR2Y6C0</accession>
<dbReference type="EMBL" id="JARVKM010000003">
    <property type="protein sequence ID" value="KAK9781776.1"/>
    <property type="molecule type" value="Genomic_DNA"/>
</dbReference>
<evidence type="ECO:0000256" key="2">
    <source>
        <dbReference type="ARBA" id="ARBA00007983"/>
    </source>
</evidence>
<gene>
    <name evidence="12" type="ORF">SCAR479_01647</name>
</gene>
<comment type="caution">
    <text evidence="12">The sequence shown here is derived from an EMBL/GenBank/DDBJ whole genome shotgun (WGS) entry which is preliminary data.</text>
</comment>
<evidence type="ECO:0000256" key="6">
    <source>
        <dbReference type="ARBA" id="ARBA00023008"/>
    </source>
</evidence>
<dbReference type="PANTHER" id="PTHR10638">
    <property type="entry name" value="COPPER AMINE OXIDASE"/>
    <property type="match status" value="1"/>
</dbReference>
<evidence type="ECO:0000256" key="1">
    <source>
        <dbReference type="ARBA" id="ARBA00001935"/>
    </source>
</evidence>
<evidence type="ECO:0000313" key="12">
    <source>
        <dbReference type="EMBL" id="KAK9781776.1"/>
    </source>
</evidence>
<dbReference type="SUPFAM" id="SSF54416">
    <property type="entry name" value="Amine oxidase N-terminal region"/>
    <property type="match status" value="2"/>
</dbReference>
<dbReference type="InterPro" id="IPR015800">
    <property type="entry name" value="Cu_amine_oxidase_N2"/>
</dbReference>
<sequence length="710" mass="80001">MTASRYPLSSLSEEEITLTARLIRGCHDAGTKILFKGIMLHEPSRKEMQQYRSQGTGGSYTPPRKAWVNYYLTGTASFFEAVVDLTKESIERRSEVPAQFHGPIDEAEIITVEKVALEDPRTQAEIEKLKLPEGAVVVCDPWIWGADGVSDDVRQYQCYMYLRDPSNAKEIDSNHYAFPLSFSPIVDAITMKMTKMDYLPTGAGVELKSTQPWRPTKPNEYIPELNDQRTDLKPLRVVQPEGASFTIEGDVIKWQKWHMRTSFNYREGMVLHEVSYDGRPLFYRVSLSDMSVPYADPRAPFHKKQAFDLGDAGAGVMANDLKLGCDCLGAIAYKDGLIADDHGRPMSRPNAMCIHEQDAGILWKHTNYRSGRPVVVRRRELVIQSIITVANYEYILAFMFDQAGEMAYEVRATGILSTQPIDPGVEVPFGTVVHDGVLGGYHQHILSLRIDPELDGDKGNRLVYEETSALPRHSESNPHGNGYISKRTTLDKTGGYDLESRNNRVFMIENPNKQNPVNGKNVAYKIQIPPVQPLLAEENSFHYKRADFADHSVYVTKYQDEELFAGGQYTNQNKETTGVRKWAARKDDISNEDIVVWVQFGLQHVPRIEDFPVMPVETVKVSFKPVNFFTRNPAIDVPQSTQEFNKSVLINGHKNESDKANGNSERESFGPLFLTEQIPQKVPGTLIGFIMVQGPSRPLSGRTGHLNPPR</sequence>
<comment type="PTM">
    <text evidence="7">Topaquinone (TPQ) is generated by copper-dependent autoxidation of a specific tyrosyl residue.</text>
</comment>
<dbReference type="Pfam" id="PF02728">
    <property type="entry name" value="Cu_amine_oxidN3"/>
    <property type="match status" value="1"/>
</dbReference>
<evidence type="ECO:0000256" key="3">
    <source>
        <dbReference type="ARBA" id="ARBA00022723"/>
    </source>
</evidence>
<comment type="similarity">
    <text evidence="2 7">Belongs to the copper/topaquinone oxidase family.</text>
</comment>
<organism evidence="12 13">
    <name type="scientific">Seiridium cardinale</name>
    <dbReference type="NCBI Taxonomy" id="138064"/>
    <lineage>
        <taxon>Eukaryota</taxon>
        <taxon>Fungi</taxon>
        <taxon>Dikarya</taxon>
        <taxon>Ascomycota</taxon>
        <taxon>Pezizomycotina</taxon>
        <taxon>Sordariomycetes</taxon>
        <taxon>Xylariomycetidae</taxon>
        <taxon>Amphisphaeriales</taxon>
        <taxon>Sporocadaceae</taxon>
        <taxon>Seiridium</taxon>
    </lineage>
</organism>
<dbReference type="Gene3D" id="3.10.450.40">
    <property type="match status" value="2"/>
</dbReference>
<dbReference type="PROSITE" id="PS01164">
    <property type="entry name" value="COPPER_AMINE_OXID_1"/>
    <property type="match status" value="1"/>
</dbReference>
<dbReference type="EC" id="1.4.3.-" evidence="7"/>
<proteinExistence type="inferred from homology"/>
<feature type="domain" description="Copper amine oxidase N3-terminal" evidence="11">
    <location>
        <begin position="103"/>
        <end position="196"/>
    </location>
</feature>
<protein>
    <recommendedName>
        <fullName evidence="7">Amine oxidase</fullName>
        <ecNumber evidence="7">1.4.3.-</ecNumber>
    </recommendedName>
</protein>
<dbReference type="PANTHER" id="PTHR10638:SF33">
    <property type="entry name" value="AMINE OXIDASE"/>
    <property type="match status" value="1"/>
</dbReference>
<dbReference type="InterPro" id="IPR015798">
    <property type="entry name" value="Cu_amine_oxidase_C"/>
</dbReference>
<evidence type="ECO:0000259" key="9">
    <source>
        <dbReference type="Pfam" id="PF01179"/>
    </source>
</evidence>
<dbReference type="Pfam" id="PF01179">
    <property type="entry name" value="Cu_amine_oxid"/>
    <property type="match status" value="1"/>
</dbReference>
<evidence type="ECO:0000256" key="8">
    <source>
        <dbReference type="SAM" id="MobiDB-lite"/>
    </source>
</evidence>
<dbReference type="Pfam" id="PF02727">
    <property type="entry name" value="Cu_amine_oxidN2"/>
    <property type="match status" value="1"/>
</dbReference>
<keyword evidence="13" id="KW-1185">Reference proteome</keyword>
<evidence type="ECO:0000313" key="13">
    <source>
        <dbReference type="Proteomes" id="UP001465668"/>
    </source>
</evidence>
<evidence type="ECO:0000256" key="7">
    <source>
        <dbReference type="RuleBase" id="RU000672"/>
    </source>
</evidence>
<evidence type="ECO:0000259" key="11">
    <source>
        <dbReference type="Pfam" id="PF02728"/>
    </source>
</evidence>
<dbReference type="InterPro" id="IPR016182">
    <property type="entry name" value="Cu_amine_oxidase_N-reg"/>
</dbReference>
<dbReference type="InterPro" id="IPR015802">
    <property type="entry name" value="Cu_amine_oxidase_N3"/>
</dbReference>
<dbReference type="Proteomes" id="UP001465668">
    <property type="component" value="Unassembled WGS sequence"/>
</dbReference>
<dbReference type="InterPro" id="IPR000269">
    <property type="entry name" value="Cu_amine_oxidase"/>
</dbReference>
<dbReference type="Gene3D" id="2.70.98.20">
    <property type="entry name" value="Copper amine oxidase, catalytic domain"/>
    <property type="match status" value="1"/>
</dbReference>
<keyword evidence="4 7" id="KW-0801">TPQ</keyword>
<keyword evidence="6 7" id="KW-0186">Copper</keyword>
<dbReference type="SUPFAM" id="SSF49998">
    <property type="entry name" value="Amine oxidase catalytic domain"/>
    <property type="match status" value="1"/>
</dbReference>
<comment type="cofactor">
    <cofactor evidence="1">
        <name>Cu cation</name>
        <dbReference type="ChEBI" id="CHEBI:23378"/>
    </cofactor>
</comment>
<evidence type="ECO:0000256" key="5">
    <source>
        <dbReference type="ARBA" id="ARBA00023002"/>
    </source>
</evidence>
<dbReference type="InterPro" id="IPR049948">
    <property type="entry name" value="Cu_Am_ox_TPQ-bd"/>
</dbReference>
<keyword evidence="5 7" id="KW-0560">Oxidoreductase</keyword>
<feature type="region of interest" description="Disordered" evidence="8">
    <location>
        <begin position="469"/>
        <end position="488"/>
    </location>
</feature>
<name>A0ABR2Y6C0_9PEZI</name>
<reference evidence="12 13" key="1">
    <citation type="submission" date="2024-02" db="EMBL/GenBank/DDBJ databases">
        <title>First draft genome assembly of two strains of Seiridium cardinale.</title>
        <authorList>
            <person name="Emiliani G."/>
            <person name="Scali E."/>
        </authorList>
    </citation>
    <scope>NUCLEOTIDE SEQUENCE [LARGE SCALE GENOMIC DNA]</scope>
    <source>
        <strain evidence="12 13">BM-138-000479</strain>
    </source>
</reference>
<evidence type="ECO:0000256" key="4">
    <source>
        <dbReference type="ARBA" id="ARBA00022772"/>
    </source>
</evidence>
<keyword evidence="3 7" id="KW-0479">Metal-binding</keyword>
<comment type="cofactor">
    <cofactor evidence="7">
        <name>Cu cation</name>
        <dbReference type="ChEBI" id="CHEBI:23378"/>
    </cofactor>
    <text evidence="7">Contains 1 topaquinone per subunit.</text>
</comment>
<evidence type="ECO:0000259" key="10">
    <source>
        <dbReference type="Pfam" id="PF02727"/>
    </source>
</evidence>
<feature type="domain" description="Copper amine oxidase N2-terminal" evidence="10">
    <location>
        <begin position="7"/>
        <end position="93"/>
    </location>
</feature>
<feature type="domain" description="Copper amine oxidase catalytic" evidence="9">
    <location>
        <begin position="236"/>
        <end position="635"/>
    </location>
</feature>